<evidence type="ECO:0000313" key="2">
    <source>
        <dbReference type="Proteomes" id="UP000824540"/>
    </source>
</evidence>
<dbReference type="EMBL" id="JAFBMS010000013">
    <property type="protein sequence ID" value="KAG9347519.1"/>
    <property type="molecule type" value="Genomic_DNA"/>
</dbReference>
<feature type="non-terminal residue" evidence="1">
    <location>
        <position position="1"/>
    </location>
</feature>
<reference evidence="1" key="1">
    <citation type="thesis" date="2021" institute="BYU ScholarsArchive" country="Provo, UT, USA">
        <title>Applications of and Algorithms for Genome Assembly and Genomic Analyses with an Emphasis on Marine Teleosts.</title>
        <authorList>
            <person name="Pickett B.D."/>
        </authorList>
    </citation>
    <scope>NUCLEOTIDE SEQUENCE</scope>
    <source>
        <strain evidence="1">HI-2016</strain>
    </source>
</reference>
<sequence length="164" mass="18040">MVACLSCLRYGCPQETGAKAVGSLFGLSAAAASFFTSLSVKKRSEAEQLWKNAYHHSEVRDQVEDLLQLEAEWDAFLEHLDIHLQTSDVLLSRSPQARSLAGEMVLTDARSGESVNLTKYLGKGESLLLSVRVLVVSFGCQEGALNWLQSTGCKYDMLLDPQKK</sequence>
<comment type="caution">
    <text evidence="1">The sequence shown here is derived from an EMBL/GenBank/DDBJ whole genome shotgun (WGS) entry which is preliminary data.</text>
</comment>
<dbReference type="AlphaFoldDB" id="A0A8T2P5F4"/>
<dbReference type="Proteomes" id="UP000824540">
    <property type="component" value="Unassembled WGS sequence"/>
</dbReference>
<name>A0A8T2P5F4_9TELE</name>
<keyword evidence="2" id="KW-1185">Reference proteome</keyword>
<proteinExistence type="predicted"/>
<protein>
    <submittedName>
        <fullName evidence="1">Uncharacterized protein</fullName>
    </submittedName>
</protein>
<organism evidence="1 2">
    <name type="scientific">Albula glossodonta</name>
    <name type="common">roundjaw bonefish</name>
    <dbReference type="NCBI Taxonomy" id="121402"/>
    <lineage>
        <taxon>Eukaryota</taxon>
        <taxon>Metazoa</taxon>
        <taxon>Chordata</taxon>
        <taxon>Craniata</taxon>
        <taxon>Vertebrata</taxon>
        <taxon>Euteleostomi</taxon>
        <taxon>Actinopterygii</taxon>
        <taxon>Neopterygii</taxon>
        <taxon>Teleostei</taxon>
        <taxon>Albuliformes</taxon>
        <taxon>Albulidae</taxon>
        <taxon>Albula</taxon>
    </lineage>
</organism>
<evidence type="ECO:0000313" key="1">
    <source>
        <dbReference type="EMBL" id="KAG9347519.1"/>
    </source>
</evidence>
<accession>A0A8T2P5F4</accession>
<gene>
    <name evidence="1" type="ORF">JZ751_005087</name>
</gene>
<dbReference type="OrthoDB" id="40334at2759"/>